<evidence type="ECO:0000256" key="2">
    <source>
        <dbReference type="ARBA" id="ARBA00022475"/>
    </source>
</evidence>
<evidence type="ECO:0000313" key="11">
    <source>
        <dbReference type="Proteomes" id="UP000790833"/>
    </source>
</evidence>
<sequence length="315" mass="33529">MLIKTSFFTALLASSVSAHFVVEYPGDRGSNEKTQTIGPCGGMNSTVLPRYLWNPKGSPVGVHQHHNLTIFQFNYCPGESCTTQKDFTETVFGTFEQEFTGSLCLPNVVIPGDVGSNGTLQIVFQKDNKYMYNCIDLTISDKANQWNGSDCSNSTGINISPYYINSKFIFDASNITLFDAEEEAATKTQSGQIVTSYQSEMVMDGQTMEMWHTTTLLANETSAFNTAQPSSASTAAGSKTSALIGISSYLTTMVMDGTKTTMYMPTTVAIGSSSSKASFTSAASNSSSSSKGMGVTLNASGISAAVFAVIAGILC</sequence>
<protein>
    <recommendedName>
        <fullName evidence="9">Copper acquisition factor BIM1-like domain-containing protein</fullName>
    </recommendedName>
</protein>
<evidence type="ECO:0000256" key="8">
    <source>
        <dbReference type="SAM" id="SignalP"/>
    </source>
</evidence>
<keyword evidence="4 8" id="KW-0732">Signal</keyword>
<evidence type="ECO:0000259" key="9">
    <source>
        <dbReference type="Pfam" id="PF20238"/>
    </source>
</evidence>
<keyword evidence="3" id="KW-0336">GPI-anchor</keyword>
<dbReference type="OrthoDB" id="2146436at2759"/>
<dbReference type="InterPro" id="IPR046936">
    <property type="entry name" value="BIM1-like"/>
</dbReference>
<keyword evidence="6" id="KW-0325">Glycoprotein</keyword>
<evidence type="ECO:0000256" key="6">
    <source>
        <dbReference type="ARBA" id="ARBA00023180"/>
    </source>
</evidence>
<evidence type="ECO:0000256" key="1">
    <source>
        <dbReference type="ARBA" id="ARBA00004609"/>
    </source>
</evidence>
<feature type="domain" description="Copper acquisition factor BIM1-like" evidence="9">
    <location>
        <begin position="17"/>
        <end position="156"/>
    </location>
</feature>
<keyword evidence="11" id="KW-1185">Reference proteome</keyword>
<dbReference type="AlphaFoldDB" id="A0A9P8AH82"/>
<dbReference type="PANTHER" id="PTHR34992:SF1">
    <property type="entry name" value="COPPER ACQUISITION FACTOR BIM1-LIKE DOMAIN-CONTAINING PROTEIN"/>
    <property type="match status" value="1"/>
</dbReference>
<feature type="signal peptide" evidence="8">
    <location>
        <begin position="1"/>
        <end position="18"/>
    </location>
</feature>
<feature type="chain" id="PRO_5040318741" description="Copper acquisition factor BIM1-like domain-containing protein" evidence="8">
    <location>
        <begin position="19"/>
        <end position="315"/>
    </location>
</feature>
<gene>
    <name evidence="10" type="ORF">KQ657_001650</name>
</gene>
<proteinExistence type="predicted"/>
<comment type="subcellular location">
    <subcellularLocation>
        <location evidence="1">Cell membrane</location>
        <topology evidence="1">Lipid-anchor</topology>
        <topology evidence="1">GPI-anchor</topology>
    </subcellularLocation>
</comment>
<keyword evidence="2" id="KW-1003">Cell membrane</keyword>
<dbReference type="GO" id="GO:0005886">
    <property type="term" value="C:plasma membrane"/>
    <property type="evidence" value="ECO:0007669"/>
    <property type="project" value="UniProtKB-SubCell"/>
</dbReference>
<evidence type="ECO:0000256" key="4">
    <source>
        <dbReference type="ARBA" id="ARBA00022729"/>
    </source>
</evidence>
<keyword evidence="5" id="KW-0472">Membrane</keyword>
<dbReference type="CDD" id="cd21176">
    <property type="entry name" value="LPMO_auxiliary-like"/>
    <property type="match status" value="1"/>
</dbReference>
<evidence type="ECO:0000256" key="3">
    <source>
        <dbReference type="ARBA" id="ARBA00022622"/>
    </source>
</evidence>
<dbReference type="PANTHER" id="PTHR34992">
    <property type="entry name" value="HYPHAL ANASTAMOSIS-7 PROTEIN"/>
    <property type="match status" value="1"/>
</dbReference>
<evidence type="ECO:0000256" key="7">
    <source>
        <dbReference type="ARBA" id="ARBA00023288"/>
    </source>
</evidence>
<evidence type="ECO:0000313" key="10">
    <source>
        <dbReference type="EMBL" id="KAG7192551.1"/>
    </source>
</evidence>
<dbReference type="Proteomes" id="UP000790833">
    <property type="component" value="Unassembled WGS sequence"/>
</dbReference>
<name>A0A9P8AH82_9ASCO</name>
<evidence type="ECO:0000256" key="5">
    <source>
        <dbReference type="ARBA" id="ARBA00023136"/>
    </source>
</evidence>
<keyword evidence="7" id="KW-0449">Lipoprotein</keyword>
<dbReference type="EMBL" id="JAHMUF010000017">
    <property type="protein sequence ID" value="KAG7192551.1"/>
    <property type="molecule type" value="Genomic_DNA"/>
</dbReference>
<dbReference type="Pfam" id="PF20238">
    <property type="entry name" value="BIM1-like_dom"/>
    <property type="match status" value="1"/>
</dbReference>
<organism evidence="10 11">
    <name type="scientific">Scheffersomyces spartinae</name>
    <dbReference type="NCBI Taxonomy" id="45513"/>
    <lineage>
        <taxon>Eukaryota</taxon>
        <taxon>Fungi</taxon>
        <taxon>Dikarya</taxon>
        <taxon>Ascomycota</taxon>
        <taxon>Saccharomycotina</taxon>
        <taxon>Pichiomycetes</taxon>
        <taxon>Debaryomycetaceae</taxon>
        <taxon>Scheffersomyces</taxon>
    </lineage>
</organism>
<dbReference type="InterPro" id="IPR046530">
    <property type="entry name" value="BIM1-like_dom"/>
</dbReference>
<comment type="caution">
    <text evidence="10">The sequence shown here is derived from an EMBL/GenBank/DDBJ whole genome shotgun (WGS) entry which is preliminary data.</text>
</comment>
<reference evidence="10" key="1">
    <citation type="submission" date="2021-03" db="EMBL/GenBank/DDBJ databases">
        <authorList>
            <person name="Palmer J.M."/>
        </authorList>
    </citation>
    <scope>NUCLEOTIDE SEQUENCE</scope>
    <source>
        <strain evidence="10">ARV_011</strain>
    </source>
</reference>
<dbReference type="GeneID" id="66115024"/>
<dbReference type="GO" id="GO:0098552">
    <property type="term" value="C:side of membrane"/>
    <property type="evidence" value="ECO:0007669"/>
    <property type="project" value="UniProtKB-KW"/>
</dbReference>
<accession>A0A9P8AH82</accession>
<dbReference type="RefSeq" id="XP_043048101.1">
    <property type="nucleotide sequence ID" value="XM_043192437.1"/>
</dbReference>